<accession>A0A1E3IAH9</accession>
<dbReference type="AlphaFoldDB" id="A0A1E3IAH9"/>
<dbReference type="OrthoDB" id="2569417at2759"/>
<reference evidence="1" key="2">
    <citation type="journal article" date="2022" name="Elife">
        <title>Obligate sexual reproduction of a homothallic fungus closely related to the Cryptococcus pathogenic species complex.</title>
        <authorList>
            <person name="Passer A.R."/>
            <person name="Clancey S.A."/>
            <person name="Shea T."/>
            <person name="David-Palma M."/>
            <person name="Averette A.F."/>
            <person name="Boekhout T."/>
            <person name="Porcel B.M."/>
            <person name="Nowrousian M."/>
            <person name="Cuomo C.A."/>
            <person name="Sun S."/>
            <person name="Heitman J."/>
            <person name="Coelho M.A."/>
        </authorList>
    </citation>
    <scope>NUCLEOTIDE SEQUENCE</scope>
    <source>
        <strain evidence="1">CBS 7841</strain>
    </source>
</reference>
<name>A0A1E3IAH9_9TREE</name>
<protein>
    <submittedName>
        <fullName evidence="1">Uncharacterized protein</fullName>
    </submittedName>
</protein>
<gene>
    <name evidence="1" type="ORF">L203_102406</name>
</gene>
<evidence type="ECO:0000313" key="1">
    <source>
        <dbReference type="EMBL" id="WVN87229.1"/>
    </source>
</evidence>
<organism evidence="1 2">
    <name type="scientific">Cryptococcus depauperatus CBS 7841</name>
    <dbReference type="NCBI Taxonomy" id="1295531"/>
    <lineage>
        <taxon>Eukaryota</taxon>
        <taxon>Fungi</taxon>
        <taxon>Dikarya</taxon>
        <taxon>Basidiomycota</taxon>
        <taxon>Agaricomycotina</taxon>
        <taxon>Tremellomycetes</taxon>
        <taxon>Tremellales</taxon>
        <taxon>Cryptococcaceae</taxon>
        <taxon>Cryptococcus</taxon>
    </lineage>
</organism>
<dbReference type="Proteomes" id="UP000094043">
    <property type="component" value="Chromosome 3"/>
</dbReference>
<dbReference type="GeneID" id="91086618"/>
<dbReference type="KEGG" id="cdep:91086618"/>
<proteinExistence type="predicted"/>
<dbReference type="RefSeq" id="XP_066067929.1">
    <property type="nucleotide sequence ID" value="XM_066211832.1"/>
</dbReference>
<reference evidence="1" key="1">
    <citation type="submission" date="2016-06" db="EMBL/GenBank/DDBJ databases">
        <authorList>
            <person name="Cuomo C."/>
            <person name="Litvintseva A."/>
            <person name="Heitman J."/>
            <person name="Chen Y."/>
            <person name="Sun S."/>
            <person name="Springer D."/>
            <person name="Dromer F."/>
            <person name="Young S."/>
            <person name="Zeng Q."/>
            <person name="Chapman S."/>
            <person name="Gujja S."/>
            <person name="Saif S."/>
            <person name="Birren B."/>
        </authorList>
    </citation>
    <scope>NUCLEOTIDE SEQUENCE</scope>
    <source>
        <strain evidence="1">CBS 7841</strain>
    </source>
</reference>
<keyword evidence="2" id="KW-1185">Reference proteome</keyword>
<sequence>MCLPITRGEESFPRPDEQQRYQIANLTSIDPIYVHKSLEDILLVTSDQVGFFVPRSFLVKHSGFFADLETLFLKERGVSFGPEQGLRSAKDDVAVRELPSASSLPLHLILDTFRAMETVVAEQLQASPKVKSSRGYHLLWPMADIQEAFPQALEIADAYQFDKFAVALVQCLPESIWSSFLRAVMSLDEQRVKKATAKLLPTRMRSIPLEAKLILQLHAPAYLTRIRLLQSLFDREVERLRSCWIKEIVSDIQFLPKSCHNDSTKSHNVPGMLYQSGESCTSNVEMHGSAAVEAAFQEFQERDDGDEGLWPAIQERLSKLLVCKQCQQNLYQTLHRTWNRYMHEWRPRSSRNM</sequence>
<reference evidence="1" key="3">
    <citation type="submission" date="2024-01" db="EMBL/GenBank/DDBJ databases">
        <authorList>
            <person name="Coelho M.A."/>
            <person name="David-Palma M."/>
            <person name="Shea T."/>
            <person name="Sun S."/>
            <person name="Cuomo C.A."/>
            <person name="Heitman J."/>
        </authorList>
    </citation>
    <scope>NUCLEOTIDE SEQUENCE</scope>
    <source>
        <strain evidence="1">CBS 7841</strain>
    </source>
</reference>
<dbReference type="VEuPathDB" id="FungiDB:L203_04864"/>
<evidence type="ECO:0000313" key="2">
    <source>
        <dbReference type="Proteomes" id="UP000094043"/>
    </source>
</evidence>
<dbReference type="EMBL" id="CP143786">
    <property type="protein sequence ID" value="WVN87229.1"/>
    <property type="molecule type" value="Genomic_DNA"/>
</dbReference>